<keyword evidence="1" id="KW-0862">Zinc</keyword>
<dbReference type="GO" id="GO:0008270">
    <property type="term" value="F:zinc ion binding"/>
    <property type="evidence" value="ECO:0007669"/>
    <property type="project" value="UniProtKB-KW"/>
</dbReference>
<name>A0A9N8VVG2_9GLOM</name>
<evidence type="ECO:0000313" key="5">
    <source>
        <dbReference type="EMBL" id="CAG8461443.1"/>
    </source>
</evidence>
<evidence type="ECO:0000259" key="3">
    <source>
        <dbReference type="PROSITE" id="PS50157"/>
    </source>
</evidence>
<accession>A0A9N8VVG2</accession>
<protein>
    <submittedName>
        <fullName evidence="5">4299_t:CDS:1</fullName>
    </submittedName>
</protein>
<feature type="compositionally biased region" description="Acidic residues" evidence="2">
    <location>
        <begin position="978"/>
        <end position="996"/>
    </location>
</feature>
<feature type="compositionally biased region" description="Basic and acidic residues" evidence="2">
    <location>
        <begin position="681"/>
        <end position="749"/>
    </location>
</feature>
<feature type="compositionally biased region" description="Polar residues" evidence="2">
    <location>
        <begin position="584"/>
        <end position="608"/>
    </location>
</feature>
<dbReference type="Proteomes" id="UP000789706">
    <property type="component" value="Unassembled WGS sequence"/>
</dbReference>
<feature type="compositionally biased region" description="Low complexity" evidence="2">
    <location>
        <begin position="792"/>
        <end position="808"/>
    </location>
</feature>
<feature type="domain" description="G-patch" evidence="4">
    <location>
        <begin position="60"/>
        <end position="106"/>
    </location>
</feature>
<feature type="region of interest" description="Disordered" evidence="2">
    <location>
        <begin position="965"/>
        <end position="1004"/>
    </location>
</feature>
<dbReference type="PROSITE" id="PS50174">
    <property type="entry name" value="G_PATCH"/>
    <property type="match status" value="1"/>
</dbReference>
<dbReference type="PANTHER" id="PTHR47251:SF1">
    <property type="entry name" value="FINGER DOMAIN PROTEIN, PUTATIVE (AFU_ORTHOLOGUE AFUA_3G04180)-RELATED"/>
    <property type="match status" value="1"/>
</dbReference>
<dbReference type="AlphaFoldDB" id="A0A9N8VVG2"/>
<comment type="caution">
    <text evidence="5">The sequence shown here is derived from an EMBL/GenBank/DDBJ whole genome shotgun (WGS) entry which is preliminary data.</text>
</comment>
<dbReference type="GO" id="GO:0003676">
    <property type="term" value="F:nucleic acid binding"/>
    <property type="evidence" value="ECO:0007669"/>
    <property type="project" value="InterPro"/>
</dbReference>
<feature type="compositionally biased region" description="Basic and acidic residues" evidence="2">
    <location>
        <begin position="189"/>
        <end position="203"/>
    </location>
</feature>
<dbReference type="InterPro" id="IPR056557">
    <property type="entry name" value="NELF-A_N"/>
</dbReference>
<dbReference type="PANTHER" id="PTHR47251">
    <property type="entry name" value="FINGER DOMAIN PROTEIN, PUTATIVE (AFU_ORTHOLOGUE AFUA_3G04180)-RELATED"/>
    <property type="match status" value="1"/>
</dbReference>
<dbReference type="InterPro" id="IPR013087">
    <property type="entry name" value="Znf_C2H2_type"/>
</dbReference>
<reference evidence="5" key="1">
    <citation type="submission" date="2021-06" db="EMBL/GenBank/DDBJ databases">
        <authorList>
            <person name="Kallberg Y."/>
            <person name="Tangrot J."/>
            <person name="Rosling A."/>
        </authorList>
    </citation>
    <scope>NUCLEOTIDE SEQUENCE</scope>
    <source>
        <strain evidence="5">AZ414A</strain>
    </source>
</reference>
<feature type="compositionally biased region" description="Polar residues" evidence="2">
    <location>
        <begin position="1"/>
        <end position="18"/>
    </location>
</feature>
<dbReference type="SMART" id="SM00443">
    <property type="entry name" value="G_patch"/>
    <property type="match status" value="1"/>
</dbReference>
<gene>
    <name evidence="5" type="ORF">DEBURN_LOCUS2698</name>
</gene>
<dbReference type="OrthoDB" id="2135488at2759"/>
<dbReference type="EMBL" id="CAJVPK010000153">
    <property type="protein sequence ID" value="CAG8461443.1"/>
    <property type="molecule type" value="Genomic_DNA"/>
</dbReference>
<feature type="compositionally biased region" description="Polar residues" evidence="2">
    <location>
        <begin position="671"/>
        <end position="680"/>
    </location>
</feature>
<keyword evidence="1" id="KW-0863">Zinc-finger</keyword>
<feature type="compositionally biased region" description="Polar residues" evidence="2">
    <location>
        <begin position="750"/>
        <end position="760"/>
    </location>
</feature>
<proteinExistence type="predicted"/>
<dbReference type="PROSITE" id="PS50157">
    <property type="entry name" value="ZINC_FINGER_C2H2_2"/>
    <property type="match status" value="1"/>
</dbReference>
<dbReference type="Pfam" id="PF23553">
    <property type="entry name" value="NELF-A_N"/>
    <property type="match status" value="1"/>
</dbReference>
<dbReference type="Pfam" id="PF01585">
    <property type="entry name" value="G-patch"/>
    <property type="match status" value="1"/>
</dbReference>
<organism evidence="5 6">
    <name type="scientific">Diversispora eburnea</name>
    <dbReference type="NCBI Taxonomy" id="1213867"/>
    <lineage>
        <taxon>Eukaryota</taxon>
        <taxon>Fungi</taxon>
        <taxon>Fungi incertae sedis</taxon>
        <taxon>Mucoromycota</taxon>
        <taxon>Glomeromycotina</taxon>
        <taxon>Glomeromycetes</taxon>
        <taxon>Diversisporales</taxon>
        <taxon>Diversisporaceae</taxon>
        <taxon>Diversispora</taxon>
    </lineage>
</organism>
<feature type="compositionally biased region" description="Polar residues" evidence="2">
    <location>
        <begin position="822"/>
        <end position="856"/>
    </location>
</feature>
<feature type="compositionally biased region" description="Pro residues" evidence="2">
    <location>
        <begin position="623"/>
        <end position="632"/>
    </location>
</feature>
<feature type="domain" description="C2H2-type" evidence="3">
    <location>
        <begin position="158"/>
        <end position="187"/>
    </location>
</feature>
<evidence type="ECO:0000313" key="6">
    <source>
        <dbReference type="Proteomes" id="UP000789706"/>
    </source>
</evidence>
<feature type="compositionally biased region" description="Low complexity" evidence="2">
    <location>
        <begin position="571"/>
        <end position="583"/>
    </location>
</feature>
<feature type="compositionally biased region" description="Basic and acidic residues" evidence="2">
    <location>
        <begin position="812"/>
        <end position="821"/>
    </location>
</feature>
<sequence>MDVQHNSNTQEFWLNDNQQSEDMDEPLEDPIFSLPRGHVPQAYLDLSSTNMASMDEHLPEDNIGYQLLMKMGWKAGEGLGSSQQGRKVPIRIDTKSDSLGVGKLEEENYYHATSTAKRKALDSEKIAEETEEERIKRQSKVQKLESIKKELETINAAFYCPLCDKQYTKITEYETHLSSYDHNHRKRFKEMNKSSRPSLELDKKRKRERKREEKEFARIQQAALQRAGNKQLVTNTANESIVNEVEMSLTNEISGGGISINNSGGWASIIKDSNNDADKNMEENEDDIIGNNLVNDQNDNNQNGWNFVRATTTSNTRWSTTNIFQSTQLTKPRDSLVAIPIENKSNDMEVEENKLSTKSKLAFGINKSKGDQSELDIMTCATCEMIDRTTPEGIEAWLTQASTNPWTLPAVVGPELSKEILQHIYGHWGTYTNNIKLGVLFAILCIRRLLVGGLKAEITAIVTNGTHDKDEWVRLISRMLQEYPNSLTIDLNIEQYIPEKAKIGLQDLAFRIRKSGIKFYPVEYAFTDREICESFSTVASSINAPTLHFNLRSENSSNHDRQLKLNNLQLLPSPSLTSPTSSNGFNLDSQLNRGQSQGPSARSNSTPSLFIPKRRPSQLSLPIPRPSIPPLQRPGSINTGSSTTSPALKSPEIKISQRKKYQKPTRIQMIDISTGTSIIKNQEESRRQTQLEEQHQKELKRQERARKAEERRREEDERKQQREREKAEKARQREEAKQAKEREKKERASRSNSVSESQSGGRKKKKLNEEETIEEETIVISDGELPHKPNQVTLVSPSSPTSTTKLLTNVEQNREEHEQRSQENLSPTNGPNPEVTSETTIHTPASIPSEQPSNHNENYEEIPAREMSPKDRRLFYCNCNAVLSQANQVEKNPELRQIIINFLGGVHELKELMDVSSGVSSPDDALRHIVLHEQTVRSPEGKAIKETFLFEMNINDGKWRKLKRRKTRGYKEKKNQETEEGENPEEFEGENNENGEENNRELEE</sequence>
<evidence type="ECO:0000259" key="4">
    <source>
        <dbReference type="PROSITE" id="PS50174"/>
    </source>
</evidence>
<dbReference type="InterPro" id="IPR000467">
    <property type="entry name" value="G_patch_dom"/>
</dbReference>
<feature type="region of interest" description="Disordered" evidence="2">
    <location>
        <begin position="571"/>
        <end position="857"/>
    </location>
</feature>
<dbReference type="PROSITE" id="PS00028">
    <property type="entry name" value="ZINC_FINGER_C2H2_1"/>
    <property type="match status" value="1"/>
</dbReference>
<feature type="region of interest" description="Disordered" evidence="2">
    <location>
        <begin position="184"/>
        <end position="214"/>
    </location>
</feature>
<keyword evidence="1" id="KW-0479">Metal-binding</keyword>
<evidence type="ECO:0000256" key="2">
    <source>
        <dbReference type="SAM" id="MobiDB-lite"/>
    </source>
</evidence>
<evidence type="ECO:0000256" key="1">
    <source>
        <dbReference type="PROSITE-ProRule" id="PRU00042"/>
    </source>
</evidence>
<feature type="compositionally biased region" description="Polar residues" evidence="2">
    <location>
        <begin position="635"/>
        <end position="647"/>
    </location>
</feature>
<keyword evidence="6" id="KW-1185">Reference proteome</keyword>
<feature type="region of interest" description="Disordered" evidence="2">
    <location>
        <begin position="1"/>
        <end position="24"/>
    </location>
</feature>